<evidence type="ECO:0000313" key="8">
    <source>
        <dbReference type="Proteomes" id="UP000479000"/>
    </source>
</evidence>
<feature type="disulfide bond" evidence="5">
    <location>
        <begin position="66"/>
        <end position="75"/>
    </location>
</feature>
<dbReference type="PROSITE" id="PS00010">
    <property type="entry name" value="ASX_HYDROXYL"/>
    <property type="match status" value="1"/>
</dbReference>
<dbReference type="GO" id="GO:0045197">
    <property type="term" value="P:establishment or maintenance of epithelial cell apical/basal polarity"/>
    <property type="evidence" value="ECO:0007669"/>
    <property type="project" value="TreeGrafter"/>
</dbReference>
<dbReference type="Proteomes" id="UP000479000">
    <property type="component" value="Unassembled WGS sequence"/>
</dbReference>
<keyword evidence="8" id="KW-1185">Reference proteome</keyword>
<dbReference type="GO" id="GO:0032991">
    <property type="term" value="C:protein-containing complex"/>
    <property type="evidence" value="ECO:0007669"/>
    <property type="project" value="TreeGrafter"/>
</dbReference>
<protein>
    <recommendedName>
        <fullName evidence="6">EGF-like domain-containing protein</fullName>
    </recommendedName>
</protein>
<dbReference type="Pfam" id="PF00008">
    <property type="entry name" value="EGF"/>
    <property type="match status" value="1"/>
</dbReference>
<comment type="caution">
    <text evidence="5">Lacks conserved residue(s) required for the propagation of feature annotation.</text>
</comment>
<dbReference type="InterPro" id="IPR000742">
    <property type="entry name" value="EGF"/>
</dbReference>
<dbReference type="PANTHER" id="PTHR24049">
    <property type="entry name" value="CRUMBS FAMILY MEMBER"/>
    <property type="match status" value="1"/>
</dbReference>
<dbReference type="EMBL" id="CADCXU010021853">
    <property type="protein sequence ID" value="CAB0009625.1"/>
    <property type="molecule type" value="Genomic_DNA"/>
</dbReference>
<feature type="domain" description="EGF-like" evidence="6">
    <location>
        <begin position="78"/>
        <end position="119"/>
    </location>
</feature>
<dbReference type="OrthoDB" id="283575at2759"/>
<dbReference type="PANTHER" id="PTHR24049:SF22">
    <property type="entry name" value="DROSOPHILA CRUMBS HOMOLOG"/>
    <property type="match status" value="1"/>
</dbReference>
<keyword evidence="2" id="KW-0732">Signal</keyword>
<keyword evidence="4 5" id="KW-1015">Disulfide bond</keyword>
<accession>A0A6H5H2L5</accession>
<dbReference type="SMART" id="SM00181">
    <property type="entry name" value="EGF"/>
    <property type="match status" value="2"/>
</dbReference>
<evidence type="ECO:0000313" key="7">
    <source>
        <dbReference type="EMBL" id="CAB0009625.1"/>
    </source>
</evidence>
<keyword evidence="3" id="KW-0677">Repeat</keyword>
<dbReference type="GO" id="GO:0005886">
    <property type="term" value="C:plasma membrane"/>
    <property type="evidence" value="ECO:0007669"/>
    <property type="project" value="TreeGrafter"/>
</dbReference>
<evidence type="ECO:0000256" key="4">
    <source>
        <dbReference type="ARBA" id="ARBA00023157"/>
    </source>
</evidence>
<feature type="disulfide bond" evidence="5">
    <location>
        <begin position="109"/>
        <end position="118"/>
    </location>
</feature>
<evidence type="ECO:0000256" key="2">
    <source>
        <dbReference type="ARBA" id="ARBA00022729"/>
    </source>
</evidence>
<dbReference type="AlphaFoldDB" id="A0A6H5H2L5"/>
<name>A0A6H5H2L5_9HEMI</name>
<evidence type="ECO:0000256" key="1">
    <source>
        <dbReference type="ARBA" id="ARBA00022536"/>
    </source>
</evidence>
<dbReference type="GO" id="GO:0007157">
    <property type="term" value="P:heterophilic cell-cell adhesion via plasma membrane cell adhesion molecules"/>
    <property type="evidence" value="ECO:0007669"/>
    <property type="project" value="TreeGrafter"/>
</dbReference>
<dbReference type="Gene3D" id="2.10.25.10">
    <property type="entry name" value="Laminin"/>
    <property type="match status" value="3"/>
</dbReference>
<dbReference type="InterPro" id="IPR000152">
    <property type="entry name" value="EGF-type_Asp/Asn_hydroxyl_site"/>
</dbReference>
<dbReference type="PRINTS" id="PR00010">
    <property type="entry name" value="EGFBLOOD"/>
</dbReference>
<dbReference type="PROSITE" id="PS01186">
    <property type="entry name" value="EGF_2"/>
    <property type="match status" value="1"/>
</dbReference>
<keyword evidence="1 5" id="KW-0245">EGF-like domain</keyword>
<evidence type="ECO:0000256" key="3">
    <source>
        <dbReference type="ARBA" id="ARBA00022737"/>
    </source>
</evidence>
<dbReference type="CDD" id="cd00054">
    <property type="entry name" value="EGF_CA"/>
    <property type="match status" value="1"/>
</dbReference>
<sequence>MDIKECESNPCQFNSTCIERSIRDYYLSGDPMLPEHFDQPFDYSIADGPCVHGECVDGVASYNCLCEGIYGGKNCSVELTACRSNPCKNGGTCIPYLEGETTHKFNCSCTNGFQGHVCET</sequence>
<dbReference type="PROSITE" id="PS00022">
    <property type="entry name" value="EGF_1"/>
    <property type="match status" value="2"/>
</dbReference>
<evidence type="ECO:0000259" key="6">
    <source>
        <dbReference type="PROSITE" id="PS50026"/>
    </source>
</evidence>
<reference evidence="7 8" key="1">
    <citation type="submission" date="2020-02" db="EMBL/GenBank/DDBJ databases">
        <authorList>
            <person name="Ferguson B K."/>
        </authorList>
    </citation>
    <scope>NUCLEOTIDE SEQUENCE [LARGE SCALE GENOMIC DNA]</scope>
</reference>
<feature type="domain" description="EGF-like" evidence="6">
    <location>
        <begin position="42"/>
        <end position="76"/>
    </location>
</feature>
<proteinExistence type="predicted"/>
<gene>
    <name evidence="7" type="ORF">NTEN_LOCUS14755</name>
</gene>
<evidence type="ECO:0000256" key="5">
    <source>
        <dbReference type="PROSITE-ProRule" id="PRU00076"/>
    </source>
</evidence>
<dbReference type="FunFam" id="2.10.25.10:FF:000252">
    <property type="entry name" value="Crumbs homolog 1 (Drosophila)"/>
    <property type="match status" value="1"/>
</dbReference>
<organism evidence="7 8">
    <name type="scientific">Nesidiocoris tenuis</name>
    <dbReference type="NCBI Taxonomy" id="355587"/>
    <lineage>
        <taxon>Eukaryota</taxon>
        <taxon>Metazoa</taxon>
        <taxon>Ecdysozoa</taxon>
        <taxon>Arthropoda</taxon>
        <taxon>Hexapoda</taxon>
        <taxon>Insecta</taxon>
        <taxon>Pterygota</taxon>
        <taxon>Neoptera</taxon>
        <taxon>Paraneoptera</taxon>
        <taxon>Hemiptera</taxon>
        <taxon>Heteroptera</taxon>
        <taxon>Panheteroptera</taxon>
        <taxon>Cimicomorpha</taxon>
        <taxon>Miridae</taxon>
        <taxon>Dicyphina</taxon>
        <taxon>Nesidiocoris</taxon>
    </lineage>
</organism>
<dbReference type="SUPFAM" id="SSF57196">
    <property type="entry name" value="EGF/Laminin"/>
    <property type="match status" value="2"/>
</dbReference>
<dbReference type="InterPro" id="IPR051022">
    <property type="entry name" value="Notch_Cell-Fate_Det"/>
</dbReference>
<dbReference type="PROSITE" id="PS50026">
    <property type="entry name" value="EGF_3"/>
    <property type="match status" value="2"/>
</dbReference>
<feature type="non-terminal residue" evidence="7">
    <location>
        <position position="120"/>
    </location>
</feature>